<evidence type="ECO:0000256" key="7">
    <source>
        <dbReference type="ARBA" id="ARBA00022840"/>
    </source>
</evidence>
<evidence type="ECO:0000256" key="4">
    <source>
        <dbReference type="ARBA" id="ARBA00022475"/>
    </source>
</evidence>
<dbReference type="InterPro" id="IPR017871">
    <property type="entry name" value="ABC_transporter-like_CS"/>
</dbReference>
<dbReference type="PANTHER" id="PTHR42771">
    <property type="entry name" value="IRON(3+)-HYDROXAMATE IMPORT ATP-BINDING PROTEIN FHUC"/>
    <property type="match status" value="1"/>
</dbReference>
<dbReference type="GO" id="GO:0016887">
    <property type="term" value="F:ATP hydrolysis activity"/>
    <property type="evidence" value="ECO:0007669"/>
    <property type="project" value="InterPro"/>
</dbReference>
<evidence type="ECO:0000313" key="12">
    <source>
        <dbReference type="EMBL" id="ACM29551.1"/>
    </source>
</evidence>
<dbReference type="SUPFAM" id="SSF52540">
    <property type="entry name" value="P-loop containing nucleoside triphosphate hydrolases"/>
    <property type="match status" value="1"/>
</dbReference>
<dbReference type="GO" id="GO:0005524">
    <property type="term" value="F:ATP binding"/>
    <property type="evidence" value="ECO:0007669"/>
    <property type="project" value="UniProtKB-KW"/>
</dbReference>
<keyword evidence="3" id="KW-0813">Transport</keyword>
<dbReference type="InterPro" id="IPR003439">
    <property type="entry name" value="ABC_transporter-like_ATP-bd"/>
</dbReference>
<dbReference type="PROSITE" id="PS00211">
    <property type="entry name" value="ABC_TRANSPORTER_1"/>
    <property type="match status" value="1"/>
</dbReference>
<evidence type="ECO:0000259" key="11">
    <source>
        <dbReference type="PROSITE" id="PS50893"/>
    </source>
</evidence>
<dbReference type="PANTHER" id="PTHR42771:SF2">
    <property type="entry name" value="IRON(3+)-HYDROXAMATE IMPORT ATP-BINDING PROTEIN FHUC"/>
    <property type="match status" value="1"/>
</dbReference>
<keyword evidence="4" id="KW-1003">Cell membrane</keyword>
<protein>
    <submittedName>
        <fullName evidence="12">Ferrichrome-iron transporter</fullName>
    </submittedName>
</protein>
<dbReference type="SMART" id="SM00382">
    <property type="entry name" value="AAA"/>
    <property type="match status" value="1"/>
</dbReference>
<dbReference type="CDD" id="cd03214">
    <property type="entry name" value="ABC_Iron-Siderophores_B12_Hemin"/>
    <property type="match status" value="1"/>
</dbReference>
<dbReference type="EMBL" id="CP000629">
    <property type="protein sequence ID" value="ACM29551.1"/>
    <property type="molecule type" value="Genomic_DNA"/>
</dbReference>
<keyword evidence="9" id="KW-0406">Ion transport</keyword>
<dbReference type="Gene3D" id="3.40.50.300">
    <property type="entry name" value="P-loop containing nucleotide triphosphate hydrolases"/>
    <property type="match status" value="1"/>
</dbReference>
<evidence type="ECO:0000256" key="2">
    <source>
        <dbReference type="ARBA" id="ARBA00005417"/>
    </source>
</evidence>
<evidence type="ECO:0000256" key="10">
    <source>
        <dbReference type="ARBA" id="ARBA00023136"/>
    </source>
</evidence>
<organism evidence="12 13">
    <name type="scientific">Rhizobium rhizogenes (strain K84 / ATCC BAA-868)</name>
    <name type="common">Agrobacterium radiobacter</name>
    <dbReference type="NCBI Taxonomy" id="311403"/>
    <lineage>
        <taxon>Bacteria</taxon>
        <taxon>Pseudomonadati</taxon>
        <taxon>Pseudomonadota</taxon>
        <taxon>Alphaproteobacteria</taxon>
        <taxon>Hyphomicrobiales</taxon>
        <taxon>Rhizobiaceae</taxon>
        <taxon>Rhizobium/Agrobacterium group</taxon>
        <taxon>Rhizobium</taxon>
    </lineage>
</organism>
<dbReference type="STRING" id="311403.Arad_8225"/>
<name>B9JI09_RHIR8</name>
<keyword evidence="5" id="KW-0410">Iron transport</keyword>
<dbReference type="GO" id="GO:0006826">
    <property type="term" value="P:iron ion transport"/>
    <property type="evidence" value="ECO:0007669"/>
    <property type="project" value="UniProtKB-KW"/>
</dbReference>
<dbReference type="FunFam" id="3.40.50.300:FF:000134">
    <property type="entry name" value="Iron-enterobactin ABC transporter ATP-binding protein"/>
    <property type="match status" value="1"/>
</dbReference>
<accession>B9JI09</accession>
<evidence type="ECO:0000256" key="3">
    <source>
        <dbReference type="ARBA" id="ARBA00022448"/>
    </source>
</evidence>
<dbReference type="PROSITE" id="PS50893">
    <property type="entry name" value="ABC_TRANSPORTER_2"/>
    <property type="match status" value="1"/>
</dbReference>
<evidence type="ECO:0000313" key="13">
    <source>
        <dbReference type="Proteomes" id="UP000001600"/>
    </source>
</evidence>
<dbReference type="HOGENOM" id="CLU_000604_1_11_5"/>
<keyword evidence="6" id="KW-0547">Nucleotide-binding</keyword>
<evidence type="ECO:0000256" key="5">
    <source>
        <dbReference type="ARBA" id="ARBA00022496"/>
    </source>
</evidence>
<dbReference type="Proteomes" id="UP000001600">
    <property type="component" value="Chromosome 2"/>
</dbReference>
<dbReference type="AlphaFoldDB" id="B9JI09"/>
<dbReference type="InterPro" id="IPR027417">
    <property type="entry name" value="P-loop_NTPase"/>
</dbReference>
<dbReference type="InterPro" id="IPR003593">
    <property type="entry name" value="AAA+_ATPase"/>
</dbReference>
<reference evidence="12 13" key="1">
    <citation type="journal article" date="2009" name="J. Bacteriol.">
        <title>Genome sequences of three Agrobacterium biovars help elucidate the evolution of multichromosome genomes in bacteria.</title>
        <authorList>
            <person name="Slater S.C."/>
            <person name="Goldman B.S."/>
            <person name="Goodner B."/>
            <person name="Setubal J.C."/>
            <person name="Farrand S.K."/>
            <person name="Nester E.W."/>
            <person name="Burr T.J."/>
            <person name="Banta L."/>
            <person name="Dickerman A.W."/>
            <person name="Paulsen I."/>
            <person name="Otten L."/>
            <person name="Suen G."/>
            <person name="Welch R."/>
            <person name="Almeida N.F."/>
            <person name="Arnold F."/>
            <person name="Burton O.T."/>
            <person name="Du Z."/>
            <person name="Ewing A."/>
            <person name="Godsy E."/>
            <person name="Heisel S."/>
            <person name="Houmiel K.L."/>
            <person name="Jhaveri J."/>
            <person name="Lu J."/>
            <person name="Miller N.M."/>
            <person name="Norton S."/>
            <person name="Chen Q."/>
            <person name="Phoolcharoen W."/>
            <person name="Ohlin V."/>
            <person name="Ondrusek D."/>
            <person name="Pride N."/>
            <person name="Stricklin S.L."/>
            <person name="Sun J."/>
            <person name="Wheeler C."/>
            <person name="Wilson L."/>
            <person name="Zhu H."/>
            <person name="Wood D.W."/>
        </authorList>
    </citation>
    <scope>NUCLEOTIDE SEQUENCE [LARGE SCALE GENOMIC DNA]</scope>
    <source>
        <strain evidence="13">K84 / ATCC BAA-868</strain>
    </source>
</reference>
<evidence type="ECO:0000256" key="1">
    <source>
        <dbReference type="ARBA" id="ARBA00004202"/>
    </source>
</evidence>
<dbReference type="InterPro" id="IPR051535">
    <property type="entry name" value="Siderophore_ABC-ATPase"/>
</dbReference>
<dbReference type="KEGG" id="ara:Arad_8225"/>
<dbReference type="GO" id="GO:0005886">
    <property type="term" value="C:plasma membrane"/>
    <property type="evidence" value="ECO:0007669"/>
    <property type="project" value="UniProtKB-SubCell"/>
</dbReference>
<dbReference type="eggNOG" id="COG1120">
    <property type="taxonomic scope" value="Bacteria"/>
</dbReference>
<sequence length="274" mass="29492">MTASPKSEMAVEPSNEQPAVFTTEKLRFDVDGRTILHPLDLSFRAGEISGLIGHNGSGKSTLIKLLARQIQPSGGQVLFDSAPAGSYDARAFARAVAYLPQDTSSAAGMTVKELVASGRYPWHGALGRFTDLDREKVETALRLTHVDTLAGRMVDTLSGGERQRVWIAMLIAQDSRCLLLDEPTSALDIAHQMEVLGLVHELCRTKNLSAILVLHDINIASRFCDHLYALKAGRLIAAGPSASLMKAETLHAIYGADMGVTAHPVHGTPLAYVI</sequence>
<keyword evidence="10" id="KW-0472">Membrane</keyword>
<dbReference type="RefSeq" id="WP_007700522.1">
    <property type="nucleotide sequence ID" value="NC_011983.1"/>
</dbReference>
<keyword evidence="7" id="KW-0067">ATP-binding</keyword>
<gene>
    <name evidence="12" type="primary">fhuC</name>
    <name evidence="12" type="ordered locus">Arad_8225</name>
</gene>
<keyword evidence="8" id="KW-0408">Iron</keyword>
<comment type="similarity">
    <text evidence="2">Belongs to the ABC transporter superfamily.</text>
</comment>
<comment type="subcellular location">
    <subcellularLocation>
        <location evidence="1">Cell membrane</location>
        <topology evidence="1">Peripheral membrane protein</topology>
    </subcellularLocation>
</comment>
<proteinExistence type="inferred from homology"/>
<evidence type="ECO:0000256" key="9">
    <source>
        <dbReference type="ARBA" id="ARBA00023065"/>
    </source>
</evidence>
<dbReference type="Pfam" id="PF00005">
    <property type="entry name" value="ABC_tran"/>
    <property type="match status" value="1"/>
</dbReference>
<feature type="domain" description="ABC transporter" evidence="11">
    <location>
        <begin position="21"/>
        <end position="257"/>
    </location>
</feature>
<evidence type="ECO:0000256" key="8">
    <source>
        <dbReference type="ARBA" id="ARBA00023004"/>
    </source>
</evidence>
<evidence type="ECO:0000256" key="6">
    <source>
        <dbReference type="ARBA" id="ARBA00022741"/>
    </source>
</evidence>